<keyword evidence="3 5" id="KW-0067">ATP-binding</keyword>
<dbReference type="PROSITE" id="PS00211">
    <property type="entry name" value="ABC_TRANSPORTER_1"/>
    <property type="match status" value="1"/>
</dbReference>
<dbReference type="PANTHER" id="PTHR43776">
    <property type="entry name" value="TRANSPORT ATP-BINDING PROTEIN"/>
    <property type="match status" value="1"/>
</dbReference>
<evidence type="ECO:0000256" key="3">
    <source>
        <dbReference type="ARBA" id="ARBA00022840"/>
    </source>
</evidence>
<evidence type="ECO:0000256" key="2">
    <source>
        <dbReference type="ARBA" id="ARBA00022741"/>
    </source>
</evidence>
<dbReference type="EMBL" id="QNZJ01000323">
    <property type="protein sequence ID" value="RTZ83444.1"/>
    <property type="molecule type" value="Genomic_DNA"/>
</dbReference>
<reference evidence="5 6" key="1">
    <citation type="submission" date="2018-06" db="EMBL/GenBank/DDBJ databases">
        <title>Combined omics and stable isotope probing to characterize newly discovered Mariana Back-Arc vent microbial communities.</title>
        <authorList>
            <person name="Trembath-Reichert E."/>
            <person name="Huber J.A."/>
        </authorList>
    </citation>
    <scope>NUCLEOTIDE SEQUENCE [LARGE SCALE GENOMIC DNA]</scope>
    <source>
        <strain evidence="5">MAG 54</strain>
    </source>
</reference>
<dbReference type="SUPFAM" id="SSF52540">
    <property type="entry name" value="P-loop containing nucleoside triphosphate hydrolases"/>
    <property type="match status" value="1"/>
</dbReference>
<dbReference type="PROSITE" id="PS50893">
    <property type="entry name" value="ABC_TRANSPORTER_2"/>
    <property type="match status" value="1"/>
</dbReference>
<dbReference type="Gene3D" id="3.40.50.300">
    <property type="entry name" value="P-loop containing nucleotide triphosphate hydrolases"/>
    <property type="match status" value="1"/>
</dbReference>
<feature type="domain" description="ABC transporter" evidence="4">
    <location>
        <begin position="1"/>
        <end position="174"/>
    </location>
</feature>
<dbReference type="Pfam" id="PF00005">
    <property type="entry name" value="ABC_tran"/>
    <property type="match status" value="1"/>
</dbReference>
<dbReference type="CDD" id="cd03257">
    <property type="entry name" value="ABC_NikE_OppD_transporters"/>
    <property type="match status" value="1"/>
</dbReference>
<keyword evidence="1" id="KW-0813">Transport</keyword>
<proteinExistence type="predicted"/>
<keyword evidence="2" id="KW-0547">Nucleotide-binding</keyword>
<dbReference type="InterPro" id="IPR003439">
    <property type="entry name" value="ABC_transporter-like_ATP-bd"/>
</dbReference>
<comment type="caution">
    <text evidence="5">The sequence shown here is derived from an EMBL/GenBank/DDBJ whole genome shotgun (WGS) entry which is preliminary data.</text>
</comment>
<dbReference type="GO" id="GO:0016887">
    <property type="term" value="F:ATP hydrolysis activity"/>
    <property type="evidence" value="ECO:0007669"/>
    <property type="project" value="InterPro"/>
</dbReference>
<dbReference type="Proteomes" id="UP000287719">
    <property type="component" value="Unassembled WGS sequence"/>
</dbReference>
<dbReference type="GO" id="GO:0005524">
    <property type="term" value="F:ATP binding"/>
    <property type="evidence" value="ECO:0007669"/>
    <property type="project" value="UniProtKB-KW"/>
</dbReference>
<dbReference type="InterPro" id="IPR050319">
    <property type="entry name" value="ABC_transp_ATP-bind"/>
</dbReference>
<organism evidence="5 6">
    <name type="scientific">SAR324 cluster bacterium</name>
    <dbReference type="NCBI Taxonomy" id="2024889"/>
    <lineage>
        <taxon>Bacteria</taxon>
        <taxon>Deltaproteobacteria</taxon>
        <taxon>SAR324 cluster</taxon>
    </lineage>
</organism>
<evidence type="ECO:0000256" key="1">
    <source>
        <dbReference type="ARBA" id="ARBA00022448"/>
    </source>
</evidence>
<name>A0A432GI18_9DELT</name>
<accession>A0A432GI18</accession>
<gene>
    <name evidence="5" type="ORF">DSY95_07490</name>
</gene>
<evidence type="ECO:0000313" key="5">
    <source>
        <dbReference type="EMBL" id="RTZ83444.1"/>
    </source>
</evidence>
<sequence length="178" mass="20385">LNQKQITPIRKAMQIVFQDPFGSLSQRMTVEQIVSEGLEIHKLEKEENREEQIVQVLKEVDLDPELRHRYPHEFSGGQRQRIAIARALVLKPSFLVLDEPTSSLDRSVQSQVLELLRNLQKKHNLTYLFISHDLKIIQALCHDIIVMKDGIALEAGPTAKIMNNPQNPYTKALLKAAF</sequence>
<evidence type="ECO:0000259" key="4">
    <source>
        <dbReference type="PROSITE" id="PS50893"/>
    </source>
</evidence>
<protein>
    <submittedName>
        <fullName evidence="5">Microcin ABC transporter ATP-binding protein</fullName>
    </submittedName>
</protein>
<dbReference type="AlphaFoldDB" id="A0A432GI18"/>
<evidence type="ECO:0000313" key="6">
    <source>
        <dbReference type="Proteomes" id="UP000287719"/>
    </source>
</evidence>
<feature type="non-terminal residue" evidence="5">
    <location>
        <position position="1"/>
    </location>
</feature>
<dbReference type="InterPro" id="IPR027417">
    <property type="entry name" value="P-loop_NTPase"/>
</dbReference>
<dbReference type="InterPro" id="IPR017871">
    <property type="entry name" value="ABC_transporter-like_CS"/>
</dbReference>